<organism evidence="2 3">
    <name type="scientific">Rotaria magnacalcarata</name>
    <dbReference type="NCBI Taxonomy" id="392030"/>
    <lineage>
        <taxon>Eukaryota</taxon>
        <taxon>Metazoa</taxon>
        <taxon>Spiralia</taxon>
        <taxon>Gnathifera</taxon>
        <taxon>Rotifera</taxon>
        <taxon>Eurotatoria</taxon>
        <taxon>Bdelloidea</taxon>
        <taxon>Philodinida</taxon>
        <taxon>Philodinidae</taxon>
        <taxon>Rotaria</taxon>
    </lineage>
</organism>
<dbReference type="AlphaFoldDB" id="A0A8S3ILG7"/>
<dbReference type="EMBL" id="CAJOBI010331267">
    <property type="protein sequence ID" value="CAF5198871.1"/>
    <property type="molecule type" value="Genomic_DNA"/>
</dbReference>
<sequence>MQHPYENCLDGSILPYHSDIALTSWNDAKARYSNDDSQPYHIPPERERLRSTRSCTMISTTSSQSHQSHISSQGLMPNPVKASYPPNDHIEPPLLPRG</sequence>
<evidence type="ECO:0000256" key="1">
    <source>
        <dbReference type="SAM" id="MobiDB-lite"/>
    </source>
</evidence>
<protein>
    <submittedName>
        <fullName evidence="2">Uncharacterized protein</fullName>
    </submittedName>
</protein>
<evidence type="ECO:0000313" key="3">
    <source>
        <dbReference type="Proteomes" id="UP000676336"/>
    </source>
</evidence>
<comment type="caution">
    <text evidence="2">The sequence shown here is derived from an EMBL/GenBank/DDBJ whole genome shotgun (WGS) entry which is preliminary data.</text>
</comment>
<gene>
    <name evidence="2" type="ORF">SMN809_LOCUS74920</name>
</gene>
<reference evidence="2" key="1">
    <citation type="submission" date="2021-02" db="EMBL/GenBank/DDBJ databases">
        <authorList>
            <person name="Nowell W R."/>
        </authorList>
    </citation>
    <scope>NUCLEOTIDE SEQUENCE</scope>
</reference>
<proteinExistence type="predicted"/>
<feature type="compositionally biased region" description="Low complexity" evidence="1">
    <location>
        <begin position="58"/>
        <end position="72"/>
    </location>
</feature>
<accession>A0A8S3ILG7</accession>
<feature type="region of interest" description="Disordered" evidence="1">
    <location>
        <begin position="32"/>
        <end position="98"/>
    </location>
</feature>
<dbReference type="Proteomes" id="UP000676336">
    <property type="component" value="Unassembled WGS sequence"/>
</dbReference>
<name>A0A8S3ILG7_9BILA</name>
<feature type="non-terminal residue" evidence="2">
    <location>
        <position position="98"/>
    </location>
</feature>
<evidence type="ECO:0000313" key="2">
    <source>
        <dbReference type="EMBL" id="CAF5198871.1"/>
    </source>
</evidence>